<dbReference type="Proteomes" id="UP001247805">
    <property type="component" value="Unassembled WGS sequence"/>
</dbReference>
<dbReference type="Gene3D" id="3.20.20.80">
    <property type="entry name" value="Glycosidases"/>
    <property type="match status" value="1"/>
</dbReference>
<dbReference type="PANTHER" id="PTHR42732">
    <property type="entry name" value="BETA-GALACTOSIDASE"/>
    <property type="match status" value="1"/>
</dbReference>
<dbReference type="RefSeq" id="WP_316027535.1">
    <property type="nucleotide sequence ID" value="NZ_JAWDIO010000002.1"/>
</dbReference>
<sequence length="173" mass="19753">MHAPNSENLLAMCDRLGYLIIGEIPVWGDDDPQAFADNPQTKQWLNEMVERDFNHPSIVGWSVGNELRDPVAEWGSKTLTAEQYAYVNSMLDHLAVIDPTRLKTYVSITAYGSQTNLTNEPFEKLDFMSINSYSNAVKNVEKTHKTFQENQYFYQKWGLSKLVAARQLNSMTP</sequence>
<dbReference type="EMBL" id="JAWDIO010000002">
    <property type="protein sequence ID" value="MDU0356026.1"/>
    <property type="molecule type" value="Genomic_DNA"/>
</dbReference>
<accession>A0ABU3T176</accession>
<evidence type="ECO:0000259" key="1">
    <source>
        <dbReference type="Pfam" id="PF02836"/>
    </source>
</evidence>
<evidence type="ECO:0000313" key="3">
    <source>
        <dbReference type="Proteomes" id="UP001247805"/>
    </source>
</evidence>
<dbReference type="InterPro" id="IPR006103">
    <property type="entry name" value="Glyco_hydro_2_cat"/>
</dbReference>
<keyword evidence="3" id="KW-1185">Reference proteome</keyword>
<dbReference type="PANTHER" id="PTHR42732:SF2">
    <property type="entry name" value="BETA-MANNOSIDASE"/>
    <property type="match status" value="1"/>
</dbReference>
<proteinExistence type="predicted"/>
<dbReference type="Pfam" id="PF02836">
    <property type="entry name" value="Glyco_hydro_2_C"/>
    <property type="match status" value="1"/>
</dbReference>
<dbReference type="SUPFAM" id="SSF51445">
    <property type="entry name" value="(Trans)glycosidases"/>
    <property type="match status" value="1"/>
</dbReference>
<organism evidence="2 3">
    <name type="scientific">Paraglaciecola aquimarina</name>
    <dbReference type="NCBI Taxonomy" id="1235557"/>
    <lineage>
        <taxon>Bacteria</taxon>
        <taxon>Pseudomonadati</taxon>
        <taxon>Pseudomonadota</taxon>
        <taxon>Gammaproteobacteria</taxon>
        <taxon>Alteromonadales</taxon>
        <taxon>Alteromonadaceae</taxon>
        <taxon>Paraglaciecola</taxon>
    </lineage>
</organism>
<dbReference type="GO" id="GO:0016787">
    <property type="term" value="F:hydrolase activity"/>
    <property type="evidence" value="ECO:0007669"/>
    <property type="project" value="UniProtKB-KW"/>
</dbReference>
<evidence type="ECO:0000313" key="2">
    <source>
        <dbReference type="EMBL" id="MDU0356026.1"/>
    </source>
</evidence>
<dbReference type="InterPro" id="IPR017853">
    <property type="entry name" value="GH"/>
</dbReference>
<gene>
    <name evidence="2" type="ORF">RS130_20950</name>
</gene>
<protein>
    <submittedName>
        <fullName evidence="2">Glycoside hydrolase family 2 TIM barrel-domain containing protein</fullName>
    </submittedName>
</protein>
<dbReference type="InterPro" id="IPR051913">
    <property type="entry name" value="GH2_Domain-Containing"/>
</dbReference>
<name>A0ABU3T176_9ALTE</name>
<feature type="domain" description="Glycoside hydrolase family 2 catalytic" evidence="1">
    <location>
        <begin position="2"/>
        <end position="145"/>
    </location>
</feature>
<comment type="caution">
    <text evidence="2">The sequence shown here is derived from an EMBL/GenBank/DDBJ whole genome shotgun (WGS) entry which is preliminary data.</text>
</comment>
<keyword evidence="2" id="KW-0378">Hydrolase</keyword>
<reference evidence="2 3" key="1">
    <citation type="submission" date="2023-10" db="EMBL/GenBank/DDBJ databases">
        <title>Glaciecola aquimarina strain GGW-M5 nov., isolated from a coastal seawater.</title>
        <authorList>
            <person name="Bayburt H."/>
            <person name="Kim J.M."/>
            <person name="Choi B.J."/>
            <person name="Jeon C.O."/>
        </authorList>
    </citation>
    <scope>NUCLEOTIDE SEQUENCE [LARGE SCALE GENOMIC DNA]</scope>
    <source>
        <strain evidence="2 3">KCTC 32108</strain>
    </source>
</reference>